<gene>
    <name evidence="1" type="ORF">H2Bulk34354_000001</name>
</gene>
<organism evidence="1">
    <name type="scientific">Leviviridae sp</name>
    <dbReference type="NCBI Taxonomy" id="2027243"/>
    <lineage>
        <taxon>Viruses</taxon>
        <taxon>Riboviria</taxon>
        <taxon>Orthornavirae</taxon>
        <taxon>Lenarviricota</taxon>
        <taxon>Leviviricetes</taxon>
        <taxon>Norzivirales</taxon>
        <taxon>Fiersviridae</taxon>
    </lineage>
</organism>
<name>A0A514D5S8_9VIRU</name>
<evidence type="ECO:0000313" key="1">
    <source>
        <dbReference type="EMBL" id="QDH88937.1"/>
    </source>
</evidence>
<feature type="non-terminal residue" evidence="1">
    <location>
        <position position="1"/>
    </location>
</feature>
<dbReference type="EMBL" id="MN034485">
    <property type="protein sequence ID" value="QDH88937.1"/>
    <property type="molecule type" value="Genomic_RNA"/>
</dbReference>
<accession>A0A514D5S8</accession>
<evidence type="ECO:0008006" key="2">
    <source>
        <dbReference type="Google" id="ProtNLM"/>
    </source>
</evidence>
<proteinExistence type="predicted"/>
<sequence length="407" mass="45590">HRIAQGYQAPHHDLISGDMEAVMPTLKRIYQESPGSRTVLGSPQTQVYLDGDHRLEVSTNGRGSSHPYRSTHFENQGSLNYGPANASLIFNGWRGANMPVSVQDNALNHPRASFTNLLAATNPTRPDTLLPAFWVELKDIPDMLRQIGRFAKQIYFLSRGVGANQLLRLVRPDHHAKDIAAMNLAIQFGWRPFVQDLWSIVTLHDSVERRRKELKRLYEGPGLLRRLVWDDYILPPVKGSRVVNSDVGSFYSTKYTSFDSVKAWGTVRWKPTYGVPPWVPTNGELRRQLTGLTLDAILLNVWEELPWSWLADWFIPIGNTLQGANRLVAGPVDACIMQQRKTEEFHEGISLPAQGFLLTTGTSKSQINMRSVMGAVSPDTPNYTASFPALGPSQLSILGSLFLTHVR</sequence>
<protein>
    <recommendedName>
        <fullName evidence="2">Maturation</fullName>
    </recommendedName>
</protein>
<reference evidence="1" key="1">
    <citation type="submission" date="2019-05" db="EMBL/GenBank/DDBJ databases">
        <title>Metatranscriptomic reconstruction reveals RNA viruses with the potential to shape carbon cycling in soil.</title>
        <authorList>
            <person name="Starr E.P."/>
            <person name="Nuccio E."/>
            <person name="Pett-Ridge J."/>
            <person name="Banfield J.F."/>
            <person name="Firestone M.K."/>
        </authorList>
    </citation>
    <scope>NUCLEOTIDE SEQUENCE</scope>
    <source>
        <strain evidence="1">H2_Bulk_34_354</strain>
    </source>
</reference>